<dbReference type="GO" id="GO:0005829">
    <property type="term" value="C:cytosol"/>
    <property type="evidence" value="ECO:0007669"/>
    <property type="project" value="TreeGrafter"/>
</dbReference>
<dbReference type="InterPro" id="IPR037143">
    <property type="entry name" value="4-PPantetheinyl_Trfase_dom_sf"/>
</dbReference>
<organism evidence="3 4">
    <name type="scientific">Duganella radicis</name>
    <dbReference type="NCBI Taxonomy" id="551988"/>
    <lineage>
        <taxon>Bacteria</taxon>
        <taxon>Pseudomonadati</taxon>
        <taxon>Pseudomonadota</taxon>
        <taxon>Betaproteobacteria</taxon>
        <taxon>Burkholderiales</taxon>
        <taxon>Oxalobacteraceae</taxon>
        <taxon>Telluria group</taxon>
        <taxon>Duganella</taxon>
    </lineage>
</organism>
<dbReference type="PANTHER" id="PTHR12215:SF10">
    <property type="entry name" value="L-AMINOADIPATE-SEMIALDEHYDE DEHYDROGENASE-PHOSPHOPANTETHEINYL TRANSFERASE"/>
    <property type="match status" value="1"/>
</dbReference>
<dbReference type="RefSeq" id="WP_155463416.1">
    <property type="nucleotide sequence ID" value="NZ_WNKY01000008.1"/>
</dbReference>
<dbReference type="EMBL" id="WNKY01000008">
    <property type="protein sequence ID" value="MTV37937.1"/>
    <property type="molecule type" value="Genomic_DNA"/>
</dbReference>
<dbReference type="SUPFAM" id="SSF56214">
    <property type="entry name" value="4'-phosphopantetheinyl transferase"/>
    <property type="match status" value="2"/>
</dbReference>
<comment type="caution">
    <text evidence="3">The sequence shown here is derived from an EMBL/GenBank/DDBJ whole genome shotgun (WGS) entry which is preliminary data.</text>
</comment>
<dbReference type="GO" id="GO:0008897">
    <property type="term" value="F:holo-[acyl-carrier-protein] synthase activity"/>
    <property type="evidence" value="ECO:0007669"/>
    <property type="project" value="InterPro"/>
</dbReference>
<dbReference type="Pfam" id="PF22624">
    <property type="entry name" value="AASDHPPT_N"/>
    <property type="match status" value="1"/>
</dbReference>
<evidence type="ECO:0000259" key="2">
    <source>
        <dbReference type="Pfam" id="PF22624"/>
    </source>
</evidence>
<sequence>MTKAFFWMVDADAVTDAELQRLRGWLSPGEMARHQRFVRAHRQRQFVAGRVLLRMALGRLLGVTPQEIRLEEQVGKAPRLAAPLLKGAQPGFSIAHSGRWVACAVSAQTALGLDIEMKDGARDLSALAAQAFDSVEMSQWERLQGLPDAERVEGFYRLWSEKEARFKLGVTGGGHCLVLPHAELSVVLCTDKPLERPPAIELVTLQA</sequence>
<gene>
    <name evidence="3" type="ORF">GM676_10150</name>
</gene>
<evidence type="ECO:0000313" key="4">
    <source>
        <dbReference type="Proteomes" id="UP000475582"/>
    </source>
</evidence>
<dbReference type="PANTHER" id="PTHR12215">
    <property type="entry name" value="PHOSPHOPANTETHEINE TRANSFERASE"/>
    <property type="match status" value="1"/>
</dbReference>
<accession>A0A6L6PH70</accession>
<keyword evidence="4" id="KW-1185">Reference proteome</keyword>
<evidence type="ECO:0000256" key="1">
    <source>
        <dbReference type="ARBA" id="ARBA00022679"/>
    </source>
</evidence>
<dbReference type="Proteomes" id="UP000475582">
    <property type="component" value="Unassembled WGS sequence"/>
</dbReference>
<dbReference type="OrthoDB" id="9808281at2"/>
<dbReference type="AlphaFoldDB" id="A0A6L6PH70"/>
<evidence type="ECO:0000313" key="3">
    <source>
        <dbReference type="EMBL" id="MTV37937.1"/>
    </source>
</evidence>
<dbReference type="GO" id="GO:0019878">
    <property type="term" value="P:lysine biosynthetic process via aminoadipic acid"/>
    <property type="evidence" value="ECO:0007669"/>
    <property type="project" value="TreeGrafter"/>
</dbReference>
<proteinExistence type="predicted"/>
<dbReference type="InterPro" id="IPR055066">
    <property type="entry name" value="AASDHPPT_N"/>
</dbReference>
<dbReference type="InterPro" id="IPR050559">
    <property type="entry name" value="P-Pant_transferase_sf"/>
</dbReference>
<protein>
    <submittedName>
        <fullName evidence="3">4'-phosphopantetheinyl transferase superfamily protein</fullName>
    </submittedName>
</protein>
<reference evidence="3 4" key="1">
    <citation type="submission" date="2019-11" db="EMBL/GenBank/DDBJ databases">
        <title>Type strains purchased from KCTC, JCM and DSMZ.</title>
        <authorList>
            <person name="Lu H."/>
        </authorList>
    </citation>
    <scope>NUCLEOTIDE SEQUENCE [LARGE SCALE GENOMIC DNA]</scope>
    <source>
        <strain evidence="3 4">KCTC 22382</strain>
    </source>
</reference>
<dbReference type="GO" id="GO:0000287">
    <property type="term" value="F:magnesium ion binding"/>
    <property type="evidence" value="ECO:0007669"/>
    <property type="project" value="InterPro"/>
</dbReference>
<keyword evidence="1 3" id="KW-0808">Transferase</keyword>
<name>A0A6L6PH70_9BURK</name>
<dbReference type="Gene3D" id="3.90.470.20">
    <property type="entry name" value="4'-phosphopantetheinyl transferase domain"/>
    <property type="match status" value="1"/>
</dbReference>
<feature type="domain" description="4'-phosphopantetheinyl transferase N-terminal" evidence="2">
    <location>
        <begin position="16"/>
        <end position="105"/>
    </location>
</feature>